<feature type="region of interest" description="Disordered" evidence="2">
    <location>
        <begin position="1"/>
        <end position="43"/>
    </location>
</feature>
<dbReference type="Proteomes" id="UP000292702">
    <property type="component" value="Unassembled WGS sequence"/>
</dbReference>
<reference evidence="4 5" key="1">
    <citation type="submission" date="2018-11" db="EMBL/GenBank/DDBJ databases">
        <title>Genome assembly of Steccherinum ochraceum LE-BIN_3174, the white-rot fungus of the Steccherinaceae family (The Residual Polyporoid clade, Polyporales, Basidiomycota).</title>
        <authorList>
            <person name="Fedorova T.V."/>
            <person name="Glazunova O.A."/>
            <person name="Landesman E.O."/>
            <person name="Moiseenko K.V."/>
            <person name="Psurtseva N.V."/>
            <person name="Savinova O.S."/>
            <person name="Shakhova N.V."/>
            <person name="Tyazhelova T.V."/>
            <person name="Vasina D.V."/>
        </authorList>
    </citation>
    <scope>NUCLEOTIDE SEQUENCE [LARGE SCALE GENOMIC DNA]</scope>
    <source>
        <strain evidence="4 5">LE-BIN_3174</strain>
    </source>
</reference>
<proteinExistence type="predicted"/>
<keyword evidence="1" id="KW-0175">Coiled coil</keyword>
<feature type="compositionally biased region" description="Polar residues" evidence="2">
    <location>
        <begin position="190"/>
        <end position="202"/>
    </location>
</feature>
<feature type="coiled-coil region" evidence="1">
    <location>
        <begin position="73"/>
        <end position="148"/>
    </location>
</feature>
<protein>
    <recommendedName>
        <fullName evidence="3">DUF6697 domain-containing protein</fullName>
    </recommendedName>
</protein>
<dbReference type="EMBL" id="RWJN01000136">
    <property type="protein sequence ID" value="TCD66414.1"/>
    <property type="molecule type" value="Genomic_DNA"/>
</dbReference>
<sequence>MPDISGTRSPLMFIPPQLSAETTPHTTSFDYTTPATEHGTHSYQEYSPNLDIHLDKLRIVDALTARDVAVYRLQSACASIRAKEAALQKLERERDEMRMSLDMLDSGKRNKEGAEVFAEQRGQLLDKIAALEAANKALRAEVETLRAKQDSMSALNTPRFNEMAEQTLKGFPFIEEDSEVLSEPPKFLTSASSTSAVTGQDTSPLPDVRVVPVSSDSQLVDSEDSEVEVPEERMKARHAILAALPIPSNMPTDTLVPIVIPPPFSVHDFLGTIQGEMKTRLANYRVFQESTTSWCPEREEHGYFLTPAFKCVTNHRVSTAHRWIPVDLVEKCSKPIECFYNKENKWYYAGLYKPFHLKSLSATEYNALSQTTSQALIKETLSGRKNTSPQNLYETAQLYVCGALTVACVGLQCVGFSEGLYRALLDQAEVCGKVGRWRGVVTAAFASGGSGLGSVGAAWNVAANLVSSGQTTIPGIVKLPVTLGSENLKDGEKDDSGRR</sequence>
<dbReference type="AlphaFoldDB" id="A0A4R0RUQ6"/>
<name>A0A4R0RUQ6_9APHY</name>
<feature type="region of interest" description="Disordered" evidence="2">
    <location>
        <begin position="190"/>
        <end position="209"/>
    </location>
</feature>
<gene>
    <name evidence="4" type="ORF">EIP91_001405</name>
</gene>
<feature type="compositionally biased region" description="Polar residues" evidence="2">
    <location>
        <begin position="19"/>
        <end position="43"/>
    </location>
</feature>
<evidence type="ECO:0000313" key="5">
    <source>
        <dbReference type="Proteomes" id="UP000292702"/>
    </source>
</evidence>
<evidence type="ECO:0000256" key="1">
    <source>
        <dbReference type="SAM" id="Coils"/>
    </source>
</evidence>
<dbReference type="OrthoDB" id="3219211at2759"/>
<dbReference type="Pfam" id="PF20411">
    <property type="entry name" value="DUF6697"/>
    <property type="match status" value="1"/>
</dbReference>
<evidence type="ECO:0000256" key="2">
    <source>
        <dbReference type="SAM" id="MobiDB-lite"/>
    </source>
</evidence>
<accession>A0A4R0RUQ6</accession>
<feature type="domain" description="DUF6697" evidence="3">
    <location>
        <begin position="279"/>
        <end position="426"/>
    </location>
</feature>
<organism evidence="4 5">
    <name type="scientific">Steccherinum ochraceum</name>
    <dbReference type="NCBI Taxonomy" id="92696"/>
    <lineage>
        <taxon>Eukaryota</taxon>
        <taxon>Fungi</taxon>
        <taxon>Dikarya</taxon>
        <taxon>Basidiomycota</taxon>
        <taxon>Agaricomycotina</taxon>
        <taxon>Agaricomycetes</taxon>
        <taxon>Polyporales</taxon>
        <taxon>Steccherinaceae</taxon>
        <taxon>Steccherinum</taxon>
    </lineage>
</organism>
<comment type="caution">
    <text evidence="4">The sequence shown here is derived from an EMBL/GenBank/DDBJ whole genome shotgun (WGS) entry which is preliminary data.</text>
</comment>
<evidence type="ECO:0000313" key="4">
    <source>
        <dbReference type="EMBL" id="TCD66414.1"/>
    </source>
</evidence>
<evidence type="ECO:0000259" key="3">
    <source>
        <dbReference type="Pfam" id="PF20411"/>
    </source>
</evidence>
<keyword evidence="5" id="KW-1185">Reference proteome</keyword>
<dbReference type="InterPro" id="IPR046520">
    <property type="entry name" value="DUF6697"/>
</dbReference>